<dbReference type="Gene3D" id="3.20.20.300">
    <property type="entry name" value="Glycoside hydrolase, family 3, N-terminal domain"/>
    <property type="match status" value="1"/>
</dbReference>
<dbReference type="Pfam" id="PF14310">
    <property type="entry name" value="Fn3-like"/>
    <property type="match status" value="1"/>
</dbReference>
<evidence type="ECO:0000256" key="1">
    <source>
        <dbReference type="ARBA" id="ARBA00005336"/>
    </source>
</evidence>
<sequence>MNDQSSGPAADLTTDEKIALTGGQDFWHLHSFPDKGLPDVMVSDGPHGLRTQKGDSDMLGLNDSVEATCFPPAVGLSATWSPRTAGAVAAAIAEEARAEGVSVVLGPGMNIKRSPLCGRNFEYFSEDPHLAGEMAVGYVDGMQDAGVGTSIKHFALNNQETDRMRVDVEVDERTKQEIYLRAFRSVVTRSQPWTVMCSYNSVGGTLVSQNHHLLTEVLRDQWGFEGVVVSDWGAVVDRPASVAAGLDLQMPADTGAEQDLRDAVAAGDYDQGALDRAADRVAALILRSAENADPDAAYDRDEHHAVARDAARKAIVLLTNDGTLPLAPDADVAVVGDFAQTPRYQGAGSSHVIPTRLSSALDAIREATGTEVPFARGFVPGDKADSALVEEAVEVARNAGTVLVFLGLGEDVESEGYDRTDMELPAEQVALLQEIQKVNDRVVVLLSNGSAVRFPSALLDASAVLETWLLGQAGGEAVADVLFGAVTPSGKLAETVPLRLEDVPSFLHFPGEASRVQYGEGLFVGYRGFDARGLDVQFPFGYGLSYTTFDYSDLELSSDDDGIHVALTVANTGERAGREVVQAYVSVPGSKVARAPRELKGFAEVELEAGASERVELTLAHADLQYWSVALHGWAVEGGTYHVAVGASSRDLRLEGDVEVTGDETIPEVTGATTPLEIAEMPGGEEKLESFMSSIGLMADPEMRKMAEQIPIGRLTGIGNVSREDLAAFIDSLNQR</sequence>
<dbReference type="InterPro" id="IPR026891">
    <property type="entry name" value="Fn3-like"/>
</dbReference>
<dbReference type="InterPro" id="IPR036881">
    <property type="entry name" value="Glyco_hydro_3_C_sf"/>
</dbReference>
<organism evidence="6 7">
    <name type="scientific">Brachybacterium huguangmaarense</name>
    <dbReference type="NCBI Taxonomy" id="1652028"/>
    <lineage>
        <taxon>Bacteria</taxon>
        <taxon>Bacillati</taxon>
        <taxon>Actinomycetota</taxon>
        <taxon>Actinomycetes</taxon>
        <taxon>Micrococcales</taxon>
        <taxon>Dermabacteraceae</taxon>
        <taxon>Brachybacterium</taxon>
    </lineage>
</organism>
<dbReference type="InterPro" id="IPR002772">
    <property type="entry name" value="Glyco_hydro_3_C"/>
</dbReference>
<dbReference type="RefSeq" id="WP_263594537.1">
    <property type="nucleotide sequence ID" value="NZ_CP107020.1"/>
</dbReference>
<dbReference type="Proteomes" id="UP001164305">
    <property type="component" value="Chromosome"/>
</dbReference>
<evidence type="ECO:0000313" key="6">
    <source>
        <dbReference type="EMBL" id="UYG17328.1"/>
    </source>
</evidence>
<evidence type="ECO:0000256" key="4">
    <source>
        <dbReference type="RuleBase" id="RU361161"/>
    </source>
</evidence>
<name>A0ABY6G295_9MICO</name>
<keyword evidence="2 4" id="KW-0378">Hydrolase</keyword>
<accession>A0ABY6G295</accession>
<keyword evidence="3" id="KW-0119">Carbohydrate metabolism</keyword>
<proteinExistence type="inferred from homology"/>
<feature type="domain" description="Fibronectin type III-like" evidence="5">
    <location>
        <begin position="579"/>
        <end position="649"/>
    </location>
</feature>
<dbReference type="PRINTS" id="PR00133">
    <property type="entry name" value="GLHYDRLASE3"/>
</dbReference>
<dbReference type="InterPro" id="IPR036962">
    <property type="entry name" value="Glyco_hydro_3_N_sf"/>
</dbReference>
<dbReference type="GO" id="GO:0016787">
    <property type="term" value="F:hydrolase activity"/>
    <property type="evidence" value="ECO:0007669"/>
    <property type="project" value="UniProtKB-KW"/>
</dbReference>
<dbReference type="InterPro" id="IPR013783">
    <property type="entry name" value="Ig-like_fold"/>
</dbReference>
<dbReference type="PROSITE" id="PS00775">
    <property type="entry name" value="GLYCOSYL_HYDROL_F3"/>
    <property type="match status" value="1"/>
</dbReference>
<dbReference type="SMART" id="SM01217">
    <property type="entry name" value="Fn3_like"/>
    <property type="match status" value="1"/>
</dbReference>
<dbReference type="Pfam" id="PF01915">
    <property type="entry name" value="Glyco_hydro_3_C"/>
    <property type="match status" value="1"/>
</dbReference>
<dbReference type="SUPFAM" id="SSF51445">
    <property type="entry name" value="(Trans)glycosidases"/>
    <property type="match status" value="1"/>
</dbReference>
<dbReference type="Gene3D" id="2.60.40.10">
    <property type="entry name" value="Immunoglobulins"/>
    <property type="match status" value="1"/>
</dbReference>
<evidence type="ECO:0000313" key="7">
    <source>
        <dbReference type="Proteomes" id="UP001164305"/>
    </source>
</evidence>
<dbReference type="InterPro" id="IPR017853">
    <property type="entry name" value="GH"/>
</dbReference>
<reference evidence="6" key="1">
    <citation type="submission" date="2022-10" db="EMBL/GenBank/DDBJ databases">
        <title>Whole-Genome Sequencing of Brachybacterium huguangmaarense BRM-3, Isolated from Betula schmidtii.</title>
        <authorList>
            <person name="Haam D."/>
        </authorList>
    </citation>
    <scope>NUCLEOTIDE SEQUENCE</scope>
    <source>
        <strain evidence="6">BRM-3</strain>
    </source>
</reference>
<dbReference type="SUPFAM" id="SSF52279">
    <property type="entry name" value="Beta-D-glucan exohydrolase, C-terminal domain"/>
    <property type="match status" value="1"/>
</dbReference>
<gene>
    <name evidence="6" type="ORF">BRM3_02540</name>
</gene>
<protein>
    <submittedName>
        <fullName evidence="6">Glycoside hydrolase family 3 C-terminal domain-containing protein</fullName>
    </submittedName>
</protein>
<dbReference type="Gene3D" id="3.40.50.1700">
    <property type="entry name" value="Glycoside hydrolase family 3 C-terminal domain"/>
    <property type="match status" value="1"/>
</dbReference>
<comment type="similarity">
    <text evidence="1 4">Belongs to the glycosyl hydrolase 3 family.</text>
</comment>
<dbReference type="EMBL" id="CP107020">
    <property type="protein sequence ID" value="UYG17328.1"/>
    <property type="molecule type" value="Genomic_DNA"/>
</dbReference>
<evidence type="ECO:0000259" key="5">
    <source>
        <dbReference type="SMART" id="SM01217"/>
    </source>
</evidence>
<dbReference type="InterPro" id="IPR050288">
    <property type="entry name" value="Cellulose_deg_GH3"/>
</dbReference>
<dbReference type="PANTHER" id="PTHR42715">
    <property type="entry name" value="BETA-GLUCOSIDASE"/>
    <property type="match status" value="1"/>
</dbReference>
<keyword evidence="7" id="KW-1185">Reference proteome</keyword>
<dbReference type="PANTHER" id="PTHR42715:SF10">
    <property type="entry name" value="BETA-GLUCOSIDASE"/>
    <property type="match status" value="1"/>
</dbReference>
<evidence type="ECO:0000256" key="3">
    <source>
        <dbReference type="ARBA" id="ARBA00023277"/>
    </source>
</evidence>
<keyword evidence="4" id="KW-0326">Glycosidase</keyword>
<evidence type="ECO:0000256" key="2">
    <source>
        <dbReference type="ARBA" id="ARBA00022801"/>
    </source>
</evidence>
<dbReference type="InterPro" id="IPR019800">
    <property type="entry name" value="Glyco_hydro_3_AS"/>
</dbReference>
<dbReference type="Pfam" id="PF00933">
    <property type="entry name" value="Glyco_hydro_3"/>
    <property type="match status" value="1"/>
</dbReference>
<dbReference type="InterPro" id="IPR001764">
    <property type="entry name" value="Glyco_hydro_3_N"/>
</dbReference>